<dbReference type="EMBL" id="JASKHM010000001">
    <property type="protein sequence ID" value="MEQ4481029.1"/>
    <property type="molecule type" value="Genomic_DNA"/>
</dbReference>
<dbReference type="SMART" id="SM00060">
    <property type="entry name" value="FN3"/>
    <property type="match status" value="1"/>
</dbReference>
<feature type="domain" description="F5/8 type C" evidence="2">
    <location>
        <begin position="570"/>
        <end position="716"/>
    </location>
</feature>
<dbReference type="PROSITE" id="PS50022">
    <property type="entry name" value="FA58C_3"/>
    <property type="match status" value="3"/>
</dbReference>
<feature type="domain" description="Fibronectin type-III" evidence="3">
    <location>
        <begin position="345"/>
        <end position="439"/>
    </location>
</feature>
<feature type="domain" description="F5/8 type C" evidence="2">
    <location>
        <begin position="426"/>
        <end position="553"/>
    </location>
</feature>
<dbReference type="InterPro" id="IPR008979">
    <property type="entry name" value="Galactose-bd-like_sf"/>
</dbReference>
<feature type="signal peptide" evidence="1">
    <location>
        <begin position="1"/>
        <end position="35"/>
    </location>
</feature>
<dbReference type="Gene3D" id="2.60.120.260">
    <property type="entry name" value="Galactose-binding domain-like"/>
    <property type="match status" value="3"/>
</dbReference>
<dbReference type="InterPro" id="IPR023296">
    <property type="entry name" value="Glyco_hydro_beta-prop_sf"/>
</dbReference>
<accession>A0ABV1KLP8</accession>
<dbReference type="InterPro" id="IPR003961">
    <property type="entry name" value="FN3_dom"/>
</dbReference>
<name>A0ABV1KLP8_9BACL</name>
<dbReference type="Gene3D" id="2.115.10.20">
    <property type="entry name" value="Glycosyl hydrolase domain, family 43"/>
    <property type="match status" value="1"/>
</dbReference>
<dbReference type="SUPFAM" id="SSF49785">
    <property type="entry name" value="Galactose-binding domain-like"/>
    <property type="match status" value="3"/>
</dbReference>
<keyword evidence="5" id="KW-1185">Reference proteome</keyword>
<feature type="chain" id="PRO_5045178050" evidence="1">
    <location>
        <begin position="36"/>
        <end position="857"/>
    </location>
</feature>
<comment type="caution">
    <text evidence="4">The sequence shown here is derived from an EMBL/GenBank/DDBJ whole genome shotgun (WGS) entry which is preliminary data.</text>
</comment>
<evidence type="ECO:0000313" key="5">
    <source>
        <dbReference type="Proteomes" id="UP001493487"/>
    </source>
</evidence>
<sequence length="857" mass="93846">MQKHSGLQIRLQMILILICLCCAIVAFPISTSAVATGSTSAGWNIFDPSGGGKYRYGPSMILNADNSIDMWTCSYGTVEEWDYIRYKRSTDGGVTWGTESIALKPTPGSVDANSVCDPGVVKFGGYYYMGYTSTQNSLGTDNDVFVARSSSVTGPWEKWNGSGWGGNPQPFIVFNDPLIDKYGAGEPSFVVKDSTLYIYYTWSSRDPVTGREIEQMRVRTASISNANWPGATVYQGVAINKELEEDSADFKYVPSINKFIAVSTAMRMGPFAYIKLYESTDGITYKPGTLPKNYINIAAHNAGITGDELGHFDTAKNNRIAYAYGTKWAYWYTAMNPFTLTDDNLPAVPRIKAVIPQNGQVELHFRTTGISGETYKIKYGTVSGSYPNTITGVTSSPYTVTGLTNGTPYYFTVTASNASGDSGSSAQAAAVPLAYSASPRVGVTASSQLSGWEASKAIDGFVSTVWSSVDHNTSLAQEWITVDTGANRMIKRTTLTPRLPEEFGYPGPFAIQVSTDNSNWVTADIDVGHYKVEPNARHVYEFNEPLYGRYVRFFTGNLGFDQYQPRIHYFQLSDISIEDIPYGITASSSLSGWGSERALDGLSTTDYSSVSSSSAATVQWLSEDLGAVQPVQGVLLTPRASGLGFPVDFKFQSSNDGVAWSDISGASYVSYPNPGSAAQTFKFTSPVSTRFLRLYATKLGSDNYSNYYLQMSEMKVDLLPKRTASSSSSLSGWGAANAVDNQIGTIYSSIGHASSNSTEWISIDTGSVQAWSQLRIRPRDTYGFPEDFKIQSSNDGSTWSDIIGQSYTDYYNPEATTQVFPFSTLVNARYFRIYATKLRADNYGIYYLQMDEIIADR</sequence>
<evidence type="ECO:0000259" key="3">
    <source>
        <dbReference type="PROSITE" id="PS50853"/>
    </source>
</evidence>
<dbReference type="InterPro" id="IPR036116">
    <property type="entry name" value="FN3_sf"/>
</dbReference>
<reference evidence="4 5" key="1">
    <citation type="journal article" date="2023" name="Genome Announc.">
        <title>Pan-Genome Analyses of the Genus Cohnella and Proposal of the Novel Species Cohnella silvisoli sp. nov., Isolated from Forest Soil.</title>
        <authorList>
            <person name="Wang C."/>
            <person name="Mao L."/>
            <person name="Bao G."/>
            <person name="Zhu H."/>
        </authorList>
    </citation>
    <scope>NUCLEOTIDE SEQUENCE [LARGE SCALE GENOMIC DNA]</scope>
    <source>
        <strain evidence="4 5">NL03-T5-1</strain>
    </source>
</reference>
<organism evidence="4 5">
    <name type="scientific">Cohnella silvisoli</name>
    <dbReference type="NCBI Taxonomy" id="2873699"/>
    <lineage>
        <taxon>Bacteria</taxon>
        <taxon>Bacillati</taxon>
        <taxon>Bacillota</taxon>
        <taxon>Bacilli</taxon>
        <taxon>Bacillales</taxon>
        <taxon>Paenibacillaceae</taxon>
        <taxon>Cohnella</taxon>
    </lineage>
</organism>
<dbReference type="SUPFAM" id="SSF49265">
    <property type="entry name" value="Fibronectin type III"/>
    <property type="match status" value="1"/>
</dbReference>
<keyword evidence="1" id="KW-0732">Signal</keyword>
<dbReference type="Pfam" id="PF00754">
    <property type="entry name" value="F5_F8_type_C"/>
    <property type="match status" value="3"/>
</dbReference>
<dbReference type="RefSeq" id="WP_232182637.1">
    <property type="nucleotide sequence ID" value="NZ_JAIOAP010000001.1"/>
</dbReference>
<proteinExistence type="predicted"/>
<dbReference type="InterPro" id="IPR013783">
    <property type="entry name" value="Ig-like_fold"/>
</dbReference>
<evidence type="ECO:0000256" key="1">
    <source>
        <dbReference type="SAM" id="SignalP"/>
    </source>
</evidence>
<dbReference type="PROSITE" id="PS50853">
    <property type="entry name" value="FN3"/>
    <property type="match status" value="1"/>
</dbReference>
<evidence type="ECO:0000259" key="2">
    <source>
        <dbReference type="PROSITE" id="PS50022"/>
    </source>
</evidence>
<dbReference type="Pfam" id="PF00041">
    <property type="entry name" value="fn3"/>
    <property type="match status" value="1"/>
</dbReference>
<dbReference type="Gene3D" id="2.60.40.10">
    <property type="entry name" value="Immunoglobulins"/>
    <property type="match status" value="1"/>
</dbReference>
<feature type="domain" description="F5/8 type C" evidence="2">
    <location>
        <begin position="723"/>
        <end position="855"/>
    </location>
</feature>
<dbReference type="InterPro" id="IPR000421">
    <property type="entry name" value="FA58C"/>
</dbReference>
<dbReference type="SUPFAM" id="SSF75005">
    <property type="entry name" value="Arabinanase/levansucrase/invertase"/>
    <property type="match status" value="1"/>
</dbReference>
<dbReference type="Proteomes" id="UP001493487">
    <property type="component" value="Unassembled WGS sequence"/>
</dbReference>
<protein>
    <submittedName>
        <fullName evidence="4">Discoidin domain-containing protein</fullName>
    </submittedName>
</protein>
<dbReference type="CDD" id="cd00063">
    <property type="entry name" value="FN3"/>
    <property type="match status" value="1"/>
</dbReference>
<evidence type="ECO:0000313" key="4">
    <source>
        <dbReference type="EMBL" id="MEQ4481029.1"/>
    </source>
</evidence>
<gene>
    <name evidence="4" type="ORF">QJS35_01330</name>
</gene>